<feature type="domain" description="VWFA" evidence="10">
    <location>
        <begin position="347"/>
        <end position="539"/>
    </location>
</feature>
<reference evidence="11 12" key="1">
    <citation type="submission" date="2017-03" db="EMBL/GenBank/DDBJ databases">
        <title>Isolation of Levoglucosan Utilizing Bacteria.</title>
        <authorList>
            <person name="Arya A.S."/>
        </authorList>
    </citation>
    <scope>NUCLEOTIDE SEQUENCE [LARGE SCALE GENOMIC DNA]</scope>
    <source>
        <strain evidence="11 12">MEC069</strain>
    </source>
</reference>
<dbReference type="GO" id="GO:0004674">
    <property type="term" value="F:protein serine/threonine kinase activity"/>
    <property type="evidence" value="ECO:0007669"/>
    <property type="project" value="UniProtKB-KW"/>
</dbReference>
<dbReference type="SUPFAM" id="SSF53300">
    <property type="entry name" value="vWA-like"/>
    <property type="match status" value="1"/>
</dbReference>
<dbReference type="CDD" id="cd14014">
    <property type="entry name" value="STKc_PknB_like"/>
    <property type="match status" value="1"/>
</dbReference>
<dbReference type="SMART" id="SM00327">
    <property type="entry name" value="VWA"/>
    <property type="match status" value="1"/>
</dbReference>
<evidence type="ECO:0000256" key="4">
    <source>
        <dbReference type="ARBA" id="ARBA00022741"/>
    </source>
</evidence>
<dbReference type="Gene3D" id="3.30.200.20">
    <property type="entry name" value="Phosphorylase Kinase, domain 1"/>
    <property type="match status" value="1"/>
</dbReference>
<dbReference type="GO" id="GO:0005524">
    <property type="term" value="F:ATP binding"/>
    <property type="evidence" value="ECO:0007669"/>
    <property type="project" value="UniProtKB-KW"/>
</dbReference>
<dbReference type="PROSITE" id="PS50011">
    <property type="entry name" value="PROTEIN_KINASE_DOM"/>
    <property type="match status" value="1"/>
</dbReference>
<proteinExistence type="predicted"/>
<comment type="catalytic activity">
    <reaction evidence="8">
        <text>L-seryl-[protein] + ATP = O-phospho-L-seryl-[protein] + ADP + H(+)</text>
        <dbReference type="Rhea" id="RHEA:17989"/>
        <dbReference type="Rhea" id="RHEA-COMP:9863"/>
        <dbReference type="Rhea" id="RHEA-COMP:11604"/>
        <dbReference type="ChEBI" id="CHEBI:15378"/>
        <dbReference type="ChEBI" id="CHEBI:29999"/>
        <dbReference type="ChEBI" id="CHEBI:30616"/>
        <dbReference type="ChEBI" id="CHEBI:83421"/>
        <dbReference type="ChEBI" id="CHEBI:456216"/>
        <dbReference type="EC" id="2.7.11.1"/>
    </reaction>
</comment>
<evidence type="ECO:0000256" key="7">
    <source>
        <dbReference type="ARBA" id="ARBA00047899"/>
    </source>
</evidence>
<evidence type="ECO:0000256" key="2">
    <source>
        <dbReference type="ARBA" id="ARBA00022527"/>
    </source>
</evidence>
<gene>
    <name evidence="11" type="ORF">B5M42_05575</name>
</gene>
<evidence type="ECO:0000256" key="3">
    <source>
        <dbReference type="ARBA" id="ARBA00022679"/>
    </source>
</evidence>
<evidence type="ECO:0000313" key="12">
    <source>
        <dbReference type="Proteomes" id="UP000298246"/>
    </source>
</evidence>
<dbReference type="Pfam" id="PF00069">
    <property type="entry name" value="Pkinase"/>
    <property type="match status" value="1"/>
</dbReference>
<dbReference type="PROSITE" id="PS50234">
    <property type="entry name" value="VWFA"/>
    <property type="match status" value="1"/>
</dbReference>
<dbReference type="Gene3D" id="1.10.510.10">
    <property type="entry name" value="Transferase(Phosphotransferase) domain 1"/>
    <property type="match status" value="1"/>
</dbReference>
<evidence type="ECO:0000256" key="1">
    <source>
        <dbReference type="ARBA" id="ARBA00012513"/>
    </source>
</evidence>
<evidence type="ECO:0000256" key="6">
    <source>
        <dbReference type="ARBA" id="ARBA00022840"/>
    </source>
</evidence>
<comment type="catalytic activity">
    <reaction evidence="7">
        <text>L-threonyl-[protein] + ATP = O-phospho-L-threonyl-[protein] + ADP + H(+)</text>
        <dbReference type="Rhea" id="RHEA:46608"/>
        <dbReference type="Rhea" id="RHEA-COMP:11060"/>
        <dbReference type="Rhea" id="RHEA-COMP:11605"/>
        <dbReference type="ChEBI" id="CHEBI:15378"/>
        <dbReference type="ChEBI" id="CHEBI:30013"/>
        <dbReference type="ChEBI" id="CHEBI:30616"/>
        <dbReference type="ChEBI" id="CHEBI:61977"/>
        <dbReference type="ChEBI" id="CHEBI:456216"/>
        <dbReference type="EC" id="2.7.11.1"/>
    </reaction>
</comment>
<dbReference type="PANTHER" id="PTHR24363:SF0">
    <property type="entry name" value="SERINE_THREONINE KINASE LIKE DOMAIN CONTAINING 1"/>
    <property type="match status" value="1"/>
</dbReference>
<dbReference type="InterPro" id="IPR002035">
    <property type="entry name" value="VWF_A"/>
</dbReference>
<keyword evidence="4" id="KW-0547">Nucleotide-binding</keyword>
<dbReference type="CDD" id="cd00198">
    <property type="entry name" value="vWFA"/>
    <property type="match status" value="1"/>
</dbReference>
<feature type="domain" description="Protein kinase" evidence="9">
    <location>
        <begin position="15"/>
        <end position="262"/>
    </location>
</feature>
<evidence type="ECO:0000256" key="5">
    <source>
        <dbReference type="ARBA" id="ARBA00022777"/>
    </source>
</evidence>
<dbReference type="SUPFAM" id="SSF56112">
    <property type="entry name" value="Protein kinase-like (PK-like)"/>
    <property type="match status" value="1"/>
</dbReference>
<evidence type="ECO:0000259" key="9">
    <source>
        <dbReference type="PROSITE" id="PS50011"/>
    </source>
</evidence>
<dbReference type="InterPro" id="IPR000719">
    <property type="entry name" value="Prot_kinase_dom"/>
</dbReference>
<accession>A0A4Y8Q848</accession>
<dbReference type="EC" id="2.7.11.1" evidence="1"/>
<protein>
    <recommendedName>
        <fullName evidence="1">non-specific serine/threonine protein kinase</fullName>
        <ecNumber evidence="1">2.7.11.1</ecNumber>
    </recommendedName>
</protein>
<dbReference type="EMBL" id="MYFO01000005">
    <property type="protein sequence ID" value="TFE90137.1"/>
    <property type="molecule type" value="Genomic_DNA"/>
</dbReference>
<keyword evidence="2" id="KW-0723">Serine/threonine-protein kinase</keyword>
<evidence type="ECO:0000313" key="11">
    <source>
        <dbReference type="EMBL" id="TFE90137.1"/>
    </source>
</evidence>
<evidence type="ECO:0000259" key="10">
    <source>
        <dbReference type="PROSITE" id="PS50234"/>
    </source>
</evidence>
<sequence length="583" mass="65313">MADLLEPGFVLGNRYEVDSLIAKGGMGNVYLVKDAKLNGKMWAVKEINRLDNTATFLEEARLLTGLSHPYIPKITDYFEPDAEGRCYLVMEYISGMTLQERFESCSRQMPLEKIIKYVQQLCDILMYLHAQAKPIIFRDIKPSNMMVDVHDNVQLIDFGIARSYDQGKFADTVQMGTIAFAAPEQFEQKQTDQRTDVYGVGALLFYLLTEGKYVFQHYTAVGAALSHLPESLQQVVSKALEQDPNRRFQRMGELREQLRSFAANTGLPGSEPVVYPNLQVTRTLFINPMMQRNAMSATKIEPAVIQPAQPEPFVQPSVPETQAKLAPAIAASGAPYTTQATQSNPALIVYLLDASGSMGILQGNKRRIDIVRDALHSALRQMVFRSTKGSRISSRYRIALLAYSDEVYDLSGGVKKIDQLMNTGELPVLETYRFTDTAKAFLYAEKLLKAELPNMQDCPAPLVCHMTDGVYTGEDPQPIVERIRAMTVKDGSVLVENIFISDEVLEQAVTQPKRWPGVGMHTPMLDEYGSKLRRMSSPIPESYREMMLEANYRLEPGSLMMFPGTHPELVSLGFQMSAATPIR</sequence>
<keyword evidence="6" id="KW-0067">ATP-binding</keyword>
<name>A0A4Y8Q848_9BACL</name>
<dbReference type="AlphaFoldDB" id="A0A4Y8Q848"/>
<comment type="caution">
    <text evidence="11">The sequence shown here is derived from an EMBL/GenBank/DDBJ whole genome shotgun (WGS) entry which is preliminary data.</text>
</comment>
<dbReference type="InterPro" id="IPR011009">
    <property type="entry name" value="Kinase-like_dom_sf"/>
</dbReference>
<evidence type="ECO:0000256" key="8">
    <source>
        <dbReference type="ARBA" id="ARBA00048679"/>
    </source>
</evidence>
<keyword evidence="3" id="KW-0808">Transferase</keyword>
<dbReference type="Gene3D" id="3.40.50.410">
    <property type="entry name" value="von Willebrand factor, type A domain"/>
    <property type="match status" value="1"/>
</dbReference>
<keyword evidence="12" id="KW-1185">Reference proteome</keyword>
<dbReference type="Proteomes" id="UP000298246">
    <property type="component" value="Unassembled WGS sequence"/>
</dbReference>
<organism evidence="11 12">
    <name type="scientific">Paenibacillus athensensis</name>
    <dbReference type="NCBI Taxonomy" id="1967502"/>
    <lineage>
        <taxon>Bacteria</taxon>
        <taxon>Bacillati</taxon>
        <taxon>Bacillota</taxon>
        <taxon>Bacilli</taxon>
        <taxon>Bacillales</taxon>
        <taxon>Paenibacillaceae</taxon>
        <taxon>Paenibacillus</taxon>
    </lineage>
</organism>
<dbReference type="SMART" id="SM00220">
    <property type="entry name" value="S_TKc"/>
    <property type="match status" value="1"/>
</dbReference>
<dbReference type="PANTHER" id="PTHR24363">
    <property type="entry name" value="SERINE/THREONINE PROTEIN KINASE"/>
    <property type="match status" value="1"/>
</dbReference>
<dbReference type="InterPro" id="IPR036465">
    <property type="entry name" value="vWFA_dom_sf"/>
</dbReference>
<keyword evidence="5" id="KW-0418">Kinase</keyword>